<dbReference type="EMBL" id="PYAX01000004">
    <property type="protein sequence ID" value="PSL56159.1"/>
    <property type="molecule type" value="Genomic_DNA"/>
</dbReference>
<dbReference type="InterPro" id="IPR002509">
    <property type="entry name" value="NODB_dom"/>
</dbReference>
<dbReference type="PROSITE" id="PS51677">
    <property type="entry name" value="NODB"/>
    <property type="match status" value="1"/>
</dbReference>
<comment type="caution">
    <text evidence="2">The sequence shown here is derived from an EMBL/GenBank/DDBJ whole genome shotgun (WGS) entry which is preliminary data.</text>
</comment>
<dbReference type="Proteomes" id="UP000241118">
    <property type="component" value="Unassembled WGS sequence"/>
</dbReference>
<gene>
    <name evidence="2" type="ORF">B0I31_104450</name>
</gene>
<evidence type="ECO:0000313" key="3">
    <source>
        <dbReference type="Proteomes" id="UP000241118"/>
    </source>
</evidence>
<dbReference type="SUPFAM" id="SSF88713">
    <property type="entry name" value="Glycoside hydrolase/deacetylase"/>
    <property type="match status" value="1"/>
</dbReference>
<evidence type="ECO:0000259" key="1">
    <source>
        <dbReference type="PROSITE" id="PS51677"/>
    </source>
</evidence>
<dbReference type="PANTHER" id="PTHR47561:SF1">
    <property type="entry name" value="POLYSACCHARIDE DEACETYLASE FAMILY PROTEIN (AFU_ORTHOLOGUE AFUA_6G05030)"/>
    <property type="match status" value="1"/>
</dbReference>
<sequence length="317" mass="34718">MSTASVSLDLDNLWAYLKTHGDPEWERRPSYLRTAVPRLLEVFGTHGLTTTVFVVGADAERDDGAQAVADITAAGHEVGNHSYHHEPWLHRYTRDRLEAELARTEDALVAAGAPRPTGFRGPGYSVTQDLLELLAERGYRYDASTLPTWIGPLARAYHNRTAPSGGERDLFGGFARVRAPNAAYRWRVGTGLVELPVTTMPLLRVPIHGSYLLQLHQLSPRLARAYFSAALRLCRARCVQPSLLLHPTDVLGAAEAPGLEFFPGMAVPGARKVEFLGWVLGALRDHHFDVIGTGAHVDRLDAGLREHDTGLLARCGG</sequence>
<dbReference type="RefSeq" id="WP_106615819.1">
    <property type="nucleotide sequence ID" value="NZ_PYAX01000004.1"/>
</dbReference>
<name>A0A2P8ICH3_SACCR</name>
<organism evidence="2 3">
    <name type="scientific">Saccharothrix carnea</name>
    <dbReference type="NCBI Taxonomy" id="1280637"/>
    <lineage>
        <taxon>Bacteria</taxon>
        <taxon>Bacillati</taxon>
        <taxon>Actinomycetota</taxon>
        <taxon>Actinomycetes</taxon>
        <taxon>Pseudonocardiales</taxon>
        <taxon>Pseudonocardiaceae</taxon>
        <taxon>Saccharothrix</taxon>
    </lineage>
</organism>
<dbReference type="Gene3D" id="3.20.20.370">
    <property type="entry name" value="Glycoside hydrolase/deacetylase"/>
    <property type="match status" value="1"/>
</dbReference>
<dbReference type="Pfam" id="PF01522">
    <property type="entry name" value="Polysacc_deac_1"/>
    <property type="match status" value="1"/>
</dbReference>
<accession>A0A2P8ICH3</accession>
<protein>
    <submittedName>
        <fullName evidence="2">Polysaccharide deacetylase</fullName>
    </submittedName>
</protein>
<dbReference type="GO" id="GO:0016810">
    <property type="term" value="F:hydrolase activity, acting on carbon-nitrogen (but not peptide) bonds"/>
    <property type="evidence" value="ECO:0007669"/>
    <property type="project" value="InterPro"/>
</dbReference>
<dbReference type="CDD" id="cd10940">
    <property type="entry name" value="CE4_PuuE_HpPgdA_like_1"/>
    <property type="match status" value="1"/>
</dbReference>
<dbReference type="OrthoDB" id="9763050at2"/>
<proteinExistence type="predicted"/>
<dbReference type="InterPro" id="IPR011330">
    <property type="entry name" value="Glyco_hydro/deAcase_b/a-brl"/>
</dbReference>
<keyword evidence="3" id="KW-1185">Reference proteome</keyword>
<feature type="domain" description="NodB homology" evidence="1">
    <location>
        <begin position="21"/>
        <end position="149"/>
    </location>
</feature>
<reference evidence="2 3" key="1">
    <citation type="submission" date="2018-03" db="EMBL/GenBank/DDBJ databases">
        <title>Genomic Encyclopedia of Type Strains, Phase III (KMG-III): the genomes of soil and plant-associated and newly described type strains.</title>
        <authorList>
            <person name="Whitman W."/>
        </authorList>
    </citation>
    <scope>NUCLEOTIDE SEQUENCE [LARGE SCALE GENOMIC DNA]</scope>
    <source>
        <strain evidence="2 3">CGMCC 4.7097</strain>
    </source>
</reference>
<dbReference type="GO" id="GO:0005975">
    <property type="term" value="P:carbohydrate metabolic process"/>
    <property type="evidence" value="ECO:0007669"/>
    <property type="project" value="InterPro"/>
</dbReference>
<dbReference type="AlphaFoldDB" id="A0A2P8ICH3"/>
<evidence type="ECO:0000313" key="2">
    <source>
        <dbReference type="EMBL" id="PSL56159.1"/>
    </source>
</evidence>
<dbReference type="PANTHER" id="PTHR47561">
    <property type="entry name" value="POLYSACCHARIDE DEACETYLASE FAMILY PROTEIN (AFU_ORTHOLOGUE AFUA_6G05030)"/>
    <property type="match status" value="1"/>
</dbReference>